<dbReference type="AlphaFoldDB" id="A0A845I1U7"/>
<name>A0A845I1U7_9BURK</name>
<evidence type="ECO:0000256" key="3">
    <source>
        <dbReference type="ARBA" id="ARBA00022737"/>
    </source>
</evidence>
<evidence type="ECO:0000313" key="7">
    <source>
        <dbReference type="EMBL" id="MYN46067.1"/>
    </source>
</evidence>
<dbReference type="EMBL" id="WWCL01000003">
    <property type="protein sequence ID" value="MYN46067.1"/>
    <property type="molecule type" value="Genomic_DNA"/>
</dbReference>
<feature type="domain" description="PglD N-terminal" evidence="6">
    <location>
        <begin position="2"/>
        <end position="84"/>
    </location>
</feature>
<feature type="binding site" evidence="5">
    <location>
        <position position="72"/>
    </location>
    <ligand>
        <name>substrate</name>
    </ligand>
</feature>
<dbReference type="Gene3D" id="2.160.10.10">
    <property type="entry name" value="Hexapeptide repeat proteins"/>
    <property type="match status" value="1"/>
</dbReference>
<dbReference type="PANTHER" id="PTHR43300">
    <property type="entry name" value="ACETYLTRANSFERASE"/>
    <property type="match status" value="1"/>
</dbReference>
<dbReference type="InterPro" id="IPR050179">
    <property type="entry name" value="Trans_hexapeptide_repeat"/>
</dbReference>
<reference evidence="7" key="1">
    <citation type="submission" date="2019-12" db="EMBL/GenBank/DDBJ databases">
        <title>Novel species isolated from a subtropical stream in China.</title>
        <authorList>
            <person name="Lu H."/>
        </authorList>
    </citation>
    <scope>NUCLEOTIDE SEQUENCE [LARGE SCALE GENOMIC DNA]</scope>
    <source>
        <strain evidence="7">FT93W</strain>
    </source>
</reference>
<dbReference type="Gene3D" id="3.40.50.20">
    <property type="match status" value="1"/>
</dbReference>
<evidence type="ECO:0000256" key="2">
    <source>
        <dbReference type="ARBA" id="ARBA00022679"/>
    </source>
</evidence>
<evidence type="ECO:0000259" key="6">
    <source>
        <dbReference type="Pfam" id="PF17836"/>
    </source>
</evidence>
<evidence type="ECO:0000256" key="1">
    <source>
        <dbReference type="ARBA" id="ARBA00007274"/>
    </source>
</evidence>
<feature type="active site" description="Proton acceptor" evidence="4">
    <location>
        <position position="139"/>
    </location>
</feature>
<dbReference type="InterPro" id="IPR011004">
    <property type="entry name" value="Trimer_LpxA-like_sf"/>
</dbReference>
<organism evidence="7 8">
    <name type="scientific">Duganella fentianensis</name>
    <dbReference type="NCBI Taxonomy" id="2692177"/>
    <lineage>
        <taxon>Bacteria</taxon>
        <taxon>Pseudomonadati</taxon>
        <taxon>Pseudomonadota</taxon>
        <taxon>Betaproteobacteria</taxon>
        <taxon>Burkholderiales</taxon>
        <taxon>Oxalobacteraceae</taxon>
        <taxon>Telluria group</taxon>
        <taxon>Duganella</taxon>
    </lineage>
</organism>
<accession>A0A845I1U7</accession>
<protein>
    <submittedName>
        <fullName evidence="7">Sugar acetyltransferase</fullName>
    </submittedName>
</protein>
<keyword evidence="3" id="KW-0677">Repeat</keyword>
<dbReference type="PROSITE" id="PS00101">
    <property type="entry name" value="HEXAPEP_TRANSFERASES"/>
    <property type="match status" value="1"/>
</dbReference>
<evidence type="ECO:0000256" key="4">
    <source>
        <dbReference type="PIRSR" id="PIRSR620019-1"/>
    </source>
</evidence>
<proteinExistence type="inferred from homology"/>
<dbReference type="RefSeq" id="WP_161035667.1">
    <property type="nucleotide sequence ID" value="NZ_WWCL01000003.1"/>
</dbReference>
<gene>
    <name evidence="7" type="ORF">GTP23_13510</name>
</gene>
<evidence type="ECO:0000256" key="5">
    <source>
        <dbReference type="PIRSR" id="PIRSR620019-2"/>
    </source>
</evidence>
<dbReference type="GO" id="GO:0016740">
    <property type="term" value="F:transferase activity"/>
    <property type="evidence" value="ECO:0007669"/>
    <property type="project" value="UniProtKB-KW"/>
</dbReference>
<comment type="caution">
    <text evidence="7">The sequence shown here is derived from an EMBL/GenBank/DDBJ whole genome shotgun (WGS) entry which is preliminary data.</text>
</comment>
<dbReference type="InterPro" id="IPR020019">
    <property type="entry name" value="AcTrfase_PglD-like"/>
</dbReference>
<keyword evidence="8" id="KW-1185">Reference proteome</keyword>
<dbReference type="NCBIfam" id="TIGR03570">
    <property type="entry name" value="NeuD_NnaD"/>
    <property type="match status" value="1"/>
</dbReference>
<comment type="similarity">
    <text evidence="1">Belongs to the transferase hexapeptide repeat family.</text>
</comment>
<dbReference type="PANTHER" id="PTHR43300:SF7">
    <property type="entry name" value="UDP-N-ACETYLBACILLOSAMINE N-ACETYLTRANSFERASE"/>
    <property type="match status" value="1"/>
</dbReference>
<dbReference type="Pfam" id="PF17836">
    <property type="entry name" value="PglD_N"/>
    <property type="match status" value="1"/>
</dbReference>
<feature type="site" description="Increases basicity of active site His" evidence="4">
    <location>
        <position position="140"/>
    </location>
</feature>
<dbReference type="InterPro" id="IPR041561">
    <property type="entry name" value="PglD_N"/>
</dbReference>
<evidence type="ECO:0000313" key="8">
    <source>
        <dbReference type="Proteomes" id="UP000444316"/>
    </source>
</evidence>
<dbReference type="CDD" id="cd03360">
    <property type="entry name" value="LbH_AT_putative"/>
    <property type="match status" value="1"/>
</dbReference>
<dbReference type="SUPFAM" id="SSF51161">
    <property type="entry name" value="Trimeric LpxA-like enzymes"/>
    <property type="match status" value="1"/>
</dbReference>
<dbReference type="Proteomes" id="UP000444316">
    <property type="component" value="Unassembled WGS sequence"/>
</dbReference>
<sequence>MKLFVYCAGGFGKEIYDTAKRANQARPQWDAIYFIDDTMESGSTYYGTTVYTLDGVLAGFDLNEIEVVIANGEPLYRKKIYEKIHAHGIRLGRVIDPSAVISDTATLAPGVVVTPFCLVASDAVVGLNVALNARAIIGHDIRLGAHGVASSMANVGGACVVGDGFYIGMGALIKEKLTIGSEVIIGMGSVVHNDIPDAMIALGNPARPMRPNVDKIVFKKN</sequence>
<dbReference type="InterPro" id="IPR018357">
    <property type="entry name" value="Hexapep_transf_CS"/>
</dbReference>
<keyword evidence="2 7" id="KW-0808">Transferase</keyword>